<comment type="caution">
    <text evidence="1">The sequence shown here is derived from an EMBL/GenBank/DDBJ whole genome shotgun (WGS) entry which is preliminary data.</text>
</comment>
<accession>A0A820TP70</accession>
<dbReference type="AlphaFoldDB" id="A0A820TP70"/>
<dbReference type="Proteomes" id="UP000663851">
    <property type="component" value="Unassembled WGS sequence"/>
</dbReference>
<evidence type="ECO:0000313" key="1">
    <source>
        <dbReference type="EMBL" id="CAF4469614.1"/>
    </source>
</evidence>
<gene>
    <name evidence="1" type="ORF">HFQ381_LOCUS25343</name>
</gene>
<protein>
    <submittedName>
        <fullName evidence="1">Uncharacterized protein</fullName>
    </submittedName>
</protein>
<dbReference type="EMBL" id="CAJOBO010002819">
    <property type="protein sequence ID" value="CAF4469614.1"/>
    <property type="molecule type" value="Genomic_DNA"/>
</dbReference>
<evidence type="ECO:0000313" key="2">
    <source>
        <dbReference type="Proteomes" id="UP000663851"/>
    </source>
</evidence>
<sequence length="196" mass="22844">FHSSSSSSWKLDVWRVDELFTCNDKSTSVEGEEPFKQSTWQEQIRLMTIAPLNWGRIGLSHWFGSTHRVDGCILCHRTSKSMEIDKFYLQKEQKTGENLLLLREVSTFQDIAVQNFVIIERNDVRYPAQVLEIDLVEENLLIQSYKSPFPIQSHYTTLVKFRKNLNIHLQDVIACLLVEPTVGRRGQLTLSREQFI</sequence>
<organism evidence="1 2">
    <name type="scientific">Rotaria socialis</name>
    <dbReference type="NCBI Taxonomy" id="392032"/>
    <lineage>
        <taxon>Eukaryota</taxon>
        <taxon>Metazoa</taxon>
        <taxon>Spiralia</taxon>
        <taxon>Gnathifera</taxon>
        <taxon>Rotifera</taxon>
        <taxon>Eurotatoria</taxon>
        <taxon>Bdelloidea</taxon>
        <taxon>Philodinida</taxon>
        <taxon>Philodinidae</taxon>
        <taxon>Rotaria</taxon>
    </lineage>
</organism>
<feature type="non-terminal residue" evidence="1">
    <location>
        <position position="1"/>
    </location>
</feature>
<name>A0A820TP70_9BILA</name>
<reference evidence="1" key="1">
    <citation type="submission" date="2021-02" db="EMBL/GenBank/DDBJ databases">
        <authorList>
            <person name="Nowell W R."/>
        </authorList>
    </citation>
    <scope>NUCLEOTIDE SEQUENCE</scope>
</reference>
<proteinExistence type="predicted"/>